<proteinExistence type="predicted"/>
<gene>
    <name evidence="2" type="ORF">FOZ62_031533</name>
</gene>
<protein>
    <recommendedName>
        <fullName evidence="4">HAT C-terminal dimerisation domain-containing protein</fullName>
    </recommendedName>
</protein>
<evidence type="ECO:0008006" key="4">
    <source>
        <dbReference type="Google" id="ProtNLM"/>
    </source>
</evidence>
<dbReference type="AlphaFoldDB" id="A0A7J6QGJ1"/>
<feature type="region of interest" description="Disordered" evidence="1">
    <location>
        <begin position="65"/>
        <end position="84"/>
    </location>
</feature>
<dbReference type="Proteomes" id="UP000574390">
    <property type="component" value="Unassembled WGS sequence"/>
</dbReference>
<evidence type="ECO:0000313" key="3">
    <source>
        <dbReference type="Proteomes" id="UP000574390"/>
    </source>
</evidence>
<dbReference type="SUPFAM" id="SSF53098">
    <property type="entry name" value="Ribonuclease H-like"/>
    <property type="match status" value="1"/>
</dbReference>
<evidence type="ECO:0000313" key="2">
    <source>
        <dbReference type="EMBL" id="KAF4707709.1"/>
    </source>
</evidence>
<name>A0A7J6QGJ1_PEROL</name>
<comment type="caution">
    <text evidence="2">The sequence shown here is derived from an EMBL/GenBank/DDBJ whole genome shotgun (WGS) entry which is preliminary data.</text>
</comment>
<sequence length="204" mass="22608">MFDPALKLQGLLELPLLQEYHRIHSDADANLLTRSALVSAFTTWVINSNSPRHQEGQNDVIDVGSASTRDCGASDPPPGAPVRRKSLTDSILNRRALPGYKASLNGSTGDIVDRAEREAQSYLSLESHGTPFDEFWNRASSEYPMIYKASQCARLTILSTGNVESTFSQIREQLSLRRTSMKCNLIKAVMTVRSTNKLPANKLR</sequence>
<dbReference type="InterPro" id="IPR012337">
    <property type="entry name" value="RNaseH-like_sf"/>
</dbReference>
<organism evidence="2 3">
    <name type="scientific">Perkinsus olseni</name>
    <name type="common">Perkinsus atlanticus</name>
    <dbReference type="NCBI Taxonomy" id="32597"/>
    <lineage>
        <taxon>Eukaryota</taxon>
        <taxon>Sar</taxon>
        <taxon>Alveolata</taxon>
        <taxon>Perkinsozoa</taxon>
        <taxon>Perkinsea</taxon>
        <taxon>Perkinsida</taxon>
        <taxon>Perkinsidae</taxon>
        <taxon>Perkinsus</taxon>
    </lineage>
</organism>
<accession>A0A7J6QGJ1</accession>
<evidence type="ECO:0000256" key="1">
    <source>
        <dbReference type="SAM" id="MobiDB-lite"/>
    </source>
</evidence>
<reference evidence="2 3" key="1">
    <citation type="submission" date="2020-04" db="EMBL/GenBank/DDBJ databases">
        <title>Perkinsus olseni comparative genomics.</title>
        <authorList>
            <person name="Bogema D.R."/>
        </authorList>
    </citation>
    <scope>NUCLEOTIDE SEQUENCE [LARGE SCALE GENOMIC DNA]</scope>
    <source>
        <strain evidence="2">ATCC PRA-205</strain>
    </source>
</reference>
<dbReference type="EMBL" id="JABANM010029603">
    <property type="protein sequence ID" value="KAF4707709.1"/>
    <property type="molecule type" value="Genomic_DNA"/>
</dbReference>